<dbReference type="PROSITE" id="PS50089">
    <property type="entry name" value="ZF_RING_2"/>
    <property type="match status" value="1"/>
</dbReference>
<keyword evidence="1" id="KW-0863">Zinc-finger</keyword>
<evidence type="ECO:0000313" key="4">
    <source>
        <dbReference type="EMBL" id="KAF2678883.1"/>
    </source>
</evidence>
<evidence type="ECO:0000256" key="2">
    <source>
        <dbReference type="SAM" id="MobiDB-lite"/>
    </source>
</evidence>
<feature type="compositionally biased region" description="Low complexity" evidence="2">
    <location>
        <begin position="428"/>
        <end position="439"/>
    </location>
</feature>
<reference evidence="4" key="1">
    <citation type="journal article" date="2020" name="Stud. Mycol.">
        <title>101 Dothideomycetes genomes: a test case for predicting lifestyles and emergence of pathogens.</title>
        <authorList>
            <person name="Haridas S."/>
            <person name="Albert R."/>
            <person name="Binder M."/>
            <person name="Bloem J."/>
            <person name="Labutti K."/>
            <person name="Salamov A."/>
            <person name="Andreopoulos B."/>
            <person name="Baker S."/>
            <person name="Barry K."/>
            <person name="Bills G."/>
            <person name="Bluhm B."/>
            <person name="Cannon C."/>
            <person name="Castanera R."/>
            <person name="Culley D."/>
            <person name="Daum C."/>
            <person name="Ezra D."/>
            <person name="Gonzalez J."/>
            <person name="Henrissat B."/>
            <person name="Kuo A."/>
            <person name="Liang C."/>
            <person name="Lipzen A."/>
            <person name="Lutzoni F."/>
            <person name="Magnuson J."/>
            <person name="Mondo S."/>
            <person name="Nolan M."/>
            <person name="Ohm R."/>
            <person name="Pangilinan J."/>
            <person name="Park H.-J."/>
            <person name="Ramirez L."/>
            <person name="Alfaro M."/>
            <person name="Sun H."/>
            <person name="Tritt A."/>
            <person name="Yoshinaga Y."/>
            <person name="Zwiers L.-H."/>
            <person name="Turgeon B."/>
            <person name="Goodwin S."/>
            <person name="Spatafora J."/>
            <person name="Crous P."/>
            <person name="Grigoriev I."/>
        </authorList>
    </citation>
    <scope>NUCLEOTIDE SEQUENCE</scope>
    <source>
        <strain evidence="4">CBS 122367</strain>
    </source>
</reference>
<dbReference type="Proteomes" id="UP000799291">
    <property type="component" value="Unassembled WGS sequence"/>
</dbReference>
<dbReference type="SMART" id="SM00184">
    <property type="entry name" value="RING"/>
    <property type="match status" value="1"/>
</dbReference>
<dbReference type="Gene3D" id="3.30.40.10">
    <property type="entry name" value="Zinc/RING finger domain, C3HC4 (zinc finger)"/>
    <property type="match status" value="1"/>
</dbReference>
<dbReference type="SUPFAM" id="SSF57850">
    <property type="entry name" value="RING/U-box"/>
    <property type="match status" value="1"/>
</dbReference>
<evidence type="ECO:0000259" key="3">
    <source>
        <dbReference type="PROSITE" id="PS50089"/>
    </source>
</evidence>
<dbReference type="InterPro" id="IPR013083">
    <property type="entry name" value="Znf_RING/FYVE/PHD"/>
</dbReference>
<feature type="region of interest" description="Disordered" evidence="2">
    <location>
        <begin position="487"/>
        <end position="528"/>
    </location>
</feature>
<proteinExistence type="predicted"/>
<feature type="region of interest" description="Disordered" evidence="2">
    <location>
        <begin position="222"/>
        <end position="448"/>
    </location>
</feature>
<gene>
    <name evidence="4" type="ORF">K458DRAFT_463070</name>
</gene>
<dbReference type="GO" id="GO:0008270">
    <property type="term" value="F:zinc ion binding"/>
    <property type="evidence" value="ECO:0007669"/>
    <property type="project" value="UniProtKB-KW"/>
</dbReference>
<feature type="domain" description="RING-type" evidence="3">
    <location>
        <begin position="29"/>
        <end position="78"/>
    </location>
</feature>
<evidence type="ECO:0000256" key="1">
    <source>
        <dbReference type="PROSITE-ProRule" id="PRU00175"/>
    </source>
</evidence>
<feature type="compositionally biased region" description="Basic and acidic residues" evidence="2">
    <location>
        <begin position="326"/>
        <end position="344"/>
    </location>
</feature>
<keyword evidence="1" id="KW-0479">Metal-binding</keyword>
<dbReference type="InterPro" id="IPR001841">
    <property type="entry name" value="Znf_RING"/>
</dbReference>
<organism evidence="4 5">
    <name type="scientific">Lentithecium fluviatile CBS 122367</name>
    <dbReference type="NCBI Taxonomy" id="1168545"/>
    <lineage>
        <taxon>Eukaryota</taxon>
        <taxon>Fungi</taxon>
        <taxon>Dikarya</taxon>
        <taxon>Ascomycota</taxon>
        <taxon>Pezizomycotina</taxon>
        <taxon>Dothideomycetes</taxon>
        <taxon>Pleosporomycetidae</taxon>
        <taxon>Pleosporales</taxon>
        <taxon>Massarineae</taxon>
        <taxon>Lentitheciaceae</taxon>
        <taxon>Lentithecium</taxon>
    </lineage>
</organism>
<feature type="compositionally biased region" description="Polar residues" evidence="2">
    <location>
        <begin position="269"/>
        <end position="287"/>
    </location>
</feature>
<dbReference type="OrthoDB" id="8062037at2759"/>
<accession>A0A6G1ILL4</accession>
<feature type="compositionally biased region" description="Basic and acidic residues" evidence="2">
    <location>
        <begin position="503"/>
        <end position="528"/>
    </location>
</feature>
<sequence length="528" mass="57173">MNGSTLPSVEALVQSILSLQPVIVIDWLCTICQDGSNPSPRYGNAVVACPNNHIFHHKCIVDWLRSGQTQCNRCPLCNQVLCQPNAPPTIEIREIRSERHRMGLRGMATFGASIFGNGVAQEQGAGHIEWNGPQIPELAAGVFPVTDPLENVGMNEPRYPSLPGDQSLEPQMAAARHPTNFVKSSSAQLGRSDRAWSTEAVIGVSSPHLFLPSRLSTPWEIQDRTSTSQPQIQRMAHNQAAPTQSRVARTTPDQSVSNARTRAGEPIQGSATNQMPPPSFTSQNVAAANQPPPSPVRTNPYQNQPDMITHTGSTPRIGAHRRHNRQRNEADVPRGRRTHREESAVVRARRALRGPSISAESSPVARSRQAPPAARVSVGYRPYPANAADFARRRQRVPTGSSSGRPSPLAAPHLRTPSTPRHRERSSSRPGRGASSRPRYPTTDTYSHNSSVYAGTYLSNTANNVHGILATGEGPIHFQAGGPLSDLGRLSDDTAGLSLNGPDPRRVRPGSAHEERGSARRGTAERGE</sequence>
<keyword evidence="1" id="KW-0862">Zinc</keyword>
<dbReference type="EMBL" id="MU005608">
    <property type="protein sequence ID" value="KAF2678883.1"/>
    <property type="molecule type" value="Genomic_DNA"/>
</dbReference>
<protein>
    <recommendedName>
        <fullName evidence="3">RING-type domain-containing protein</fullName>
    </recommendedName>
</protein>
<name>A0A6G1ILL4_9PLEO</name>
<feature type="compositionally biased region" description="Polar residues" evidence="2">
    <location>
        <begin position="296"/>
        <end position="314"/>
    </location>
</feature>
<evidence type="ECO:0000313" key="5">
    <source>
        <dbReference type="Proteomes" id="UP000799291"/>
    </source>
</evidence>
<feature type="compositionally biased region" description="Polar residues" evidence="2">
    <location>
        <begin position="240"/>
        <end position="260"/>
    </location>
</feature>
<dbReference type="AlphaFoldDB" id="A0A6G1ILL4"/>
<keyword evidence="5" id="KW-1185">Reference proteome</keyword>